<evidence type="ECO:0000313" key="2">
    <source>
        <dbReference type="EMBL" id="MCI36444.1"/>
    </source>
</evidence>
<dbReference type="EMBL" id="LXQA010233916">
    <property type="protein sequence ID" value="MCI36444.1"/>
    <property type="molecule type" value="Genomic_DNA"/>
</dbReference>
<organism evidence="2 3">
    <name type="scientific">Trifolium medium</name>
    <dbReference type="NCBI Taxonomy" id="97028"/>
    <lineage>
        <taxon>Eukaryota</taxon>
        <taxon>Viridiplantae</taxon>
        <taxon>Streptophyta</taxon>
        <taxon>Embryophyta</taxon>
        <taxon>Tracheophyta</taxon>
        <taxon>Spermatophyta</taxon>
        <taxon>Magnoliopsida</taxon>
        <taxon>eudicotyledons</taxon>
        <taxon>Gunneridae</taxon>
        <taxon>Pentapetalae</taxon>
        <taxon>rosids</taxon>
        <taxon>fabids</taxon>
        <taxon>Fabales</taxon>
        <taxon>Fabaceae</taxon>
        <taxon>Papilionoideae</taxon>
        <taxon>50 kb inversion clade</taxon>
        <taxon>NPAAA clade</taxon>
        <taxon>Hologalegina</taxon>
        <taxon>IRL clade</taxon>
        <taxon>Trifolieae</taxon>
        <taxon>Trifolium</taxon>
    </lineage>
</organism>
<feature type="non-terminal residue" evidence="2">
    <location>
        <position position="1"/>
    </location>
</feature>
<evidence type="ECO:0000256" key="1">
    <source>
        <dbReference type="SAM" id="Phobius"/>
    </source>
</evidence>
<name>A0A392RK81_9FABA</name>
<reference evidence="2 3" key="1">
    <citation type="journal article" date="2018" name="Front. Plant Sci.">
        <title>Red Clover (Trifolium pratense) and Zigzag Clover (T. medium) - A Picture of Genomic Similarities and Differences.</title>
        <authorList>
            <person name="Dluhosova J."/>
            <person name="Istvanek J."/>
            <person name="Nedelnik J."/>
            <person name="Repkova J."/>
        </authorList>
    </citation>
    <scope>NUCLEOTIDE SEQUENCE [LARGE SCALE GENOMIC DNA]</scope>
    <source>
        <strain evidence="3">cv. 10/8</strain>
        <tissue evidence="2">Leaf</tissue>
    </source>
</reference>
<evidence type="ECO:0000313" key="3">
    <source>
        <dbReference type="Proteomes" id="UP000265520"/>
    </source>
</evidence>
<feature type="transmembrane region" description="Helical" evidence="1">
    <location>
        <begin position="6"/>
        <end position="26"/>
    </location>
</feature>
<proteinExistence type="predicted"/>
<comment type="caution">
    <text evidence="2">The sequence shown here is derived from an EMBL/GenBank/DDBJ whole genome shotgun (WGS) entry which is preliminary data.</text>
</comment>
<protein>
    <submittedName>
        <fullName evidence="2">Uncharacterized protein</fullName>
    </submittedName>
</protein>
<keyword evidence="1" id="KW-0472">Membrane</keyword>
<keyword evidence="1" id="KW-0812">Transmembrane</keyword>
<keyword evidence="3" id="KW-1185">Reference proteome</keyword>
<sequence>KDQWTELMHFAAFSVMLLSYLASYAAKNQSSRFLRSDNIKITLPMKRDPHSRLLGCEHDQSLQK</sequence>
<keyword evidence="1" id="KW-1133">Transmembrane helix</keyword>
<dbReference type="Proteomes" id="UP000265520">
    <property type="component" value="Unassembled WGS sequence"/>
</dbReference>
<accession>A0A392RK81</accession>
<dbReference type="AlphaFoldDB" id="A0A392RK81"/>